<comment type="similarity">
    <text evidence="1 10">Belongs to the GatB/GatE family. GatB subfamily.</text>
</comment>
<keyword evidence="12" id="KW-0808">Transferase</keyword>
<dbReference type="AlphaFoldDB" id="A0A350H845"/>
<dbReference type="SUPFAM" id="SSF89095">
    <property type="entry name" value="GatB/YqeY motif"/>
    <property type="match status" value="1"/>
</dbReference>
<comment type="catalytic activity">
    <reaction evidence="9 10">
        <text>L-glutamyl-tRNA(Gln) + L-glutamine + ATP + H2O = L-glutaminyl-tRNA(Gln) + L-glutamate + ADP + phosphate + H(+)</text>
        <dbReference type="Rhea" id="RHEA:17521"/>
        <dbReference type="Rhea" id="RHEA-COMP:9681"/>
        <dbReference type="Rhea" id="RHEA-COMP:9684"/>
        <dbReference type="ChEBI" id="CHEBI:15377"/>
        <dbReference type="ChEBI" id="CHEBI:15378"/>
        <dbReference type="ChEBI" id="CHEBI:29985"/>
        <dbReference type="ChEBI" id="CHEBI:30616"/>
        <dbReference type="ChEBI" id="CHEBI:43474"/>
        <dbReference type="ChEBI" id="CHEBI:58359"/>
        <dbReference type="ChEBI" id="CHEBI:78520"/>
        <dbReference type="ChEBI" id="CHEBI:78521"/>
        <dbReference type="ChEBI" id="CHEBI:456216"/>
    </reaction>
</comment>
<organism evidence="12 13">
    <name type="scientific">candidate division WOR-3 bacterium</name>
    <dbReference type="NCBI Taxonomy" id="2052148"/>
    <lineage>
        <taxon>Bacteria</taxon>
        <taxon>Bacteria division WOR-3</taxon>
    </lineage>
</organism>
<evidence type="ECO:0000313" key="13">
    <source>
        <dbReference type="Proteomes" id="UP000264062"/>
    </source>
</evidence>
<comment type="catalytic activity">
    <reaction evidence="8 10">
        <text>L-aspartyl-tRNA(Asn) + L-glutamine + ATP + H2O = L-asparaginyl-tRNA(Asn) + L-glutamate + ADP + phosphate + 2 H(+)</text>
        <dbReference type="Rhea" id="RHEA:14513"/>
        <dbReference type="Rhea" id="RHEA-COMP:9674"/>
        <dbReference type="Rhea" id="RHEA-COMP:9677"/>
        <dbReference type="ChEBI" id="CHEBI:15377"/>
        <dbReference type="ChEBI" id="CHEBI:15378"/>
        <dbReference type="ChEBI" id="CHEBI:29985"/>
        <dbReference type="ChEBI" id="CHEBI:30616"/>
        <dbReference type="ChEBI" id="CHEBI:43474"/>
        <dbReference type="ChEBI" id="CHEBI:58359"/>
        <dbReference type="ChEBI" id="CHEBI:78515"/>
        <dbReference type="ChEBI" id="CHEBI:78516"/>
        <dbReference type="ChEBI" id="CHEBI:456216"/>
    </reaction>
</comment>
<dbReference type="PROSITE" id="PS01234">
    <property type="entry name" value="GATB"/>
    <property type="match status" value="1"/>
</dbReference>
<proteinExistence type="inferred from homology"/>
<sequence>MMTLFLNLRKEQKQYGERMDNFIPTMGLEVHAQVKSKSKIFCRCATDFSEKPNTNICPICMGFPGVMPSINEEVVKKAVKAGMALNCRINLRSGFARKNYFYPDLPKGYQITQFKVPVAENGFVILSNGKKIRIRRLHIEEDTGKMIHDQNEDTLIDFNRAGVPLIEIVTEPDFESSAEAVEYMNRIREILRYTEVSDANMEMGELRGEPNISVRRNMVDMLGTKTEIKNLNSLKAIEKGIDFEIERQSRLLKEGREVLSETMLYNEKKQEVIPMRKKESASEYRYFIEPDLPDLIIEEAFIESVKKEMPELPEEKRVRFIKQYNVSRIESEILSSEKSLADFFEEAIKNIKQTKRCVNFFIREIPAILNSKSIDSAELKFSASDFNELLREIDSESVNLNSAQIVLSEMSEGRGKAEEIIERMNLKQTNDDFKAMELIKEIIEENPKEVERYKKGEEKLFGVLVGLCMKKAKGSISPAAINKILKEMLK</sequence>
<comment type="caution">
    <text evidence="12">The sequence shown here is derived from an EMBL/GenBank/DDBJ whole genome shotgun (WGS) entry which is preliminary data.</text>
</comment>
<evidence type="ECO:0000259" key="11">
    <source>
        <dbReference type="SMART" id="SM00845"/>
    </source>
</evidence>
<reference evidence="12 13" key="1">
    <citation type="journal article" date="2018" name="Nat. Biotechnol.">
        <title>A standardized bacterial taxonomy based on genome phylogeny substantially revises the tree of life.</title>
        <authorList>
            <person name="Parks D.H."/>
            <person name="Chuvochina M."/>
            <person name="Waite D.W."/>
            <person name="Rinke C."/>
            <person name="Skarshewski A."/>
            <person name="Chaumeil P.A."/>
            <person name="Hugenholtz P."/>
        </authorList>
    </citation>
    <scope>NUCLEOTIDE SEQUENCE [LARGE SCALE GENOMIC DNA]</scope>
    <source>
        <strain evidence="12">UBA9956</strain>
    </source>
</reference>
<dbReference type="InterPro" id="IPR006075">
    <property type="entry name" value="Asn/Gln-tRNA_Trfase_suB/E_cat"/>
</dbReference>
<dbReference type="InterPro" id="IPR023168">
    <property type="entry name" value="GatB_Yqey_C_2"/>
</dbReference>
<evidence type="ECO:0000256" key="1">
    <source>
        <dbReference type="ARBA" id="ARBA00005306"/>
    </source>
</evidence>
<evidence type="ECO:0000256" key="10">
    <source>
        <dbReference type="HAMAP-Rule" id="MF_00121"/>
    </source>
</evidence>
<comment type="function">
    <text evidence="7 10">Allows the formation of correctly charged Asn-tRNA(Asn) or Gln-tRNA(Gln) through the transamidation of misacylated Asp-tRNA(Asn) or Glu-tRNA(Gln) in organisms which lack either or both of asparaginyl-tRNA or glutaminyl-tRNA synthetases. The reaction takes place in the presence of glutamine and ATP through an activated phospho-Asp-tRNA(Asn) or phospho-Glu-tRNA(Gln).</text>
</comment>
<evidence type="ECO:0000256" key="4">
    <source>
        <dbReference type="ARBA" id="ARBA00022741"/>
    </source>
</evidence>
<keyword evidence="5 10" id="KW-0067">ATP-binding</keyword>
<dbReference type="Pfam" id="PF02637">
    <property type="entry name" value="GatB_Yqey"/>
    <property type="match status" value="1"/>
</dbReference>
<dbReference type="GO" id="GO:0016740">
    <property type="term" value="F:transferase activity"/>
    <property type="evidence" value="ECO:0007669"/>
    <property type="project" value="UniProtKB-KW"/>
</dbReference>
<dbReference type="InterPro" id="IPR018027">
    <property type="entry name" value="Asn/Gln_amidotransferase"/>
</dbReference>
<dbReference type="NCBIfam" id="TIGR00133">
    <property type="entry name" value="gatB"/>
    <property type="match status" value="1"/>
</dbReference>
<feature type="domain" description="Asn/Gln amidotransferase" evidence="11">
    <location>
        <begin position="342"/>
        <end position="489"/>
    </location>
</feature>
<dbReference type="GO" id="GO:0070681">
    <property type="term" value="P:glutaminyl-tRNAGln biosynthesis via transamidation"/>
    <property type="evidence" value="ECO:0007669"/>
    <property type="project" value="TreeGrafter"/>
</dbReference>
<name>A0A350H845_UNCW3</name>
<dbReference type="SUPFAM" id="SSF55931">
    <property type="entry name" value="Glutamine synthetase/guanido kinase"/>
    <property type="match status" value="1"/>
</dbReference>
<accession>A0A350H845</accession>
<dbReference type="HAMAP" id="MF_00121">
    <property type="entry name" value="GatB"/>
    <property type="match status" value="1"/>
</dbReference>
<dbReference type="GO" id="GO:0006412">
    <property type="term" value="P:translation"/>
    <property type="evidence" value="ECO:0007669"/>
    <property type="project" value="UniProtKB-UniRule"/>
</dbReference>
<dbReference type="Pfam" id="PF02934">
    <property type="entry name" value="GatB_N"/>
    <property type="match status" value="1"/>
</dbReference>
<dbReference type="Gene3D" id="1.10.150.380">
    <property type="entry name" value="GatB domain, N-terminal subdomain"/>
    <property type="match status" value="1"/>
</dbReference>
<dbReference type="FunFam" id="1.10.10.410:FF:000001">
    <property type="entry name" value="Aspartyl/glutamyl-tRNA(Asn/Gln) amidotransferase subunit B"/>
    <property type="match status" value="1"/>
</dbReference>
<dbReference type="InterPro" id="IPR014746">
    <property type="entry name" value="Gln_synth/guanido_kin_cat_dom"/>
</dbReference>
<dbReference type="InterPro" id="IPR004413">
    <property type="entry name" value="GatB"/>
</dbReference>
<dbReference type="GO" id="GO:0050567">
    <property type="term" value="F:glutaminyl-tRNA synthase (glutamine-hydrolyzing) activity"/>
    <property type="evidence" value="ECO:0007669"/>
    <property type="project" value="UniProtKB-UniRule"/>
</dbReference>
<evidence type="ECO:0000256" key="7">
    <source>
        <dbReference type="ARBA" id="ARBA00024799"/>
    </source>
</evidence>
<dbReference type="EC" id="6.3.5.-" evidence="10"/>
<gene>
    <name evidence="10" type="primary">gatB</name>
    <name evidence="12" type="ORF">DCW38_00810</name>
</gene>
<keyword evidence="3 10" id="KW-0436">Ligase</keyword>
<dbReference type="InterPro" id="IPR042114">
    <property type="entry name" value="GatB_C_1"/>
</dbReference>
<dbReference type="GO" id="GO:0050566">
    <property type="term" value="F:asparaginyl-tRNA synthase (glutamine-hydrolyzing) activity"/>
    <property type="evidence" value="ECO:0007669"/>
    <property type="project" value="RHEA"/>
</dbReference>
<evidence type="ECO:0000256" key="6">
    <source>
        <dbReference type="ARBA" id="ARBA00022917"/>
    </source>
</evidence>
<comment type="subunit">
    <text evidence="2 10">Heterotrimer of A, B and C subunits.</text>
</comment>
<dbReference type="SMART" id="SM00845">
    <property type="entry name" value="GatB_Yqey"/>
    <property type="match status" value="1"/>
</dbReference>
<evidence type="ECO:0000256" key="2">
    <source>
        <dbReference type="ARBA" id="ARBA00011123"/>
    </source>
</evidence>
<evidence type="ECO:0000256" key="9">
    <source>
        <dbReference type="ARBA" id="ARBA00047913"/>
    </source>
</evidence>
<dbReference type="PANTHER" id="PTHR11659">
    <property type="entry name" value="GLUTAMYL-TRNA GLN AMIDOTRANSFERASE SUBUNIT B MITOCHONDRIAL AND PROKARYOTIC PET112-RELATED"/>
    <property type="match status" value="1"/>
</dbReference>
<dbReference type="EMBL" id="DMZY01000027">
    <property type="protein sequence ID" value="HAV91711.1"/>
    <property type="molecule type" value="Genomic_DNA"/>
</dbReference>
<evidence type="ECO:0000256" key="3">
    <source>
        <dbReference type="ARBA" id="ARBA00022598"/>
    </source>
</evidence>
<dbReference type="InterPro" id="IPR017959">
    <property type="entry name" value="Asn/Gln-tRNA_amidoTrfase_suB/E"/>
</dbReference>
<dbReference type="InterPro" id="IPR003789">
    <property type="entry name" value="Asn/Gln_tRNA_amidoTrase-B-like"/>
</dbReference>
<keyword evidence="4 10" id="KW-0547">Nucleotide-binding</keyword>
<protein>
    <recommendedName>
        <fullName evidence="10">Aspartyl/glutamyl-tRNA(Asn/Gln) amidotransferase subunit B</fullName>
        <shortName evidence="10">Asp/Glu-ADT subunit B</shortName>
        <ecNumber evidence="10">6.3.5.-</ecNumber>
    </recommendedName>
</protein>
<dbReference type="NCBIfam" id="NF004014">
    <property type="entry name" value="PRK05477.1-4"/>
    <property type="match status" value="1"/>
</dbReference>
<dbReference type="NCBIfam" id="NF004012">
    <property type="entry name" value="PRK05477.1-2"/>
    <property type="match status" value="1"/>
</dbReference>
<dbReference type="PANTHER" id="PTHR11659:SF0">
    <property type="entry name" value="GLUTAMYL-TRNA(GLN) AMIDOTRANSFERASE SUBUNIT B, MITOCHONDRIAL"/>
    <property type="match status" value="1"/>
</dbReference>
<evidence type="ECO:0000313" key="12">
    <source>
        <dbReference type="EMBL" id="HAV91711.1"/>
    </source>
</evidence>
<evidence type="ECO:0000256" key="5">
    <source>
        <dbReference type="ARBA" id="ARBA00022840"/>
    </source>
</evidence>
<evidence type="ECO:0000256" key="8">
    <source>
        <dbReference type="ARBA" id="ARBA00047380"/>
    </source>
</evidence>
<dbReference type="GO" id="GO:0005524">
    <property type="term" value="F:ATP binding"/>
    <property type="evidence" value="ECO:0007669"/>
    <property type="project" value="UniProtKB-KW"/>
</dbReference>
<keyword evidence="6 10" id="KW-0648">Protein biosynthesis</keyword>
<dbReference type="Proteomes" id="UP000264062">
    <property type="component" value="Unassembled WGS sequence"/>
</dbReference>
<dbReference type="InterPro" id="IPR017958">
    <property type="entry name" value="Gln-tRNA_amidoTrfase_suB_CS"/>
</dbReference>
<dbReference type="Gene3D" id="1.10.10.410">
    <property type="match status" value="1"/>
</dbReference>